<keyword evidence="1" id="KW-1133">Transmembrane helix</keyword>
<reference evidence="3" key="1">
    <citation type="journal article" date="2019" name="Int. J. Syst. Evol. Microbiol.">
        <title>The Global Catalogue of Microorganisms (GCM) 10K type strain sequencing project: providing services to taxonomists for standard genome sequencing and annotation.</title>
        <authorList>
            <consortium name="The Broad Institute Genomics Platform"/>
            <consortium name="The Broad Institute Genome Sequencing Center for Infectious Disease"/>
            <person name="Wu L."/>
            <person name="Ma J."/>
        </authorList>
    </citation>
    <scope>NUCLEOTIDE SEQUENCE [LARGE SCALE GENOMIC DNA]</scope>
    <source>
        <strain evidence="3">JCM 4738</strain>
    </source>
</reference>
<organism evidence="2 3">
    <name type="scientific">Bhargavaea changchunensis</name>
    <dbReference type="NCBI Taxonomy" id="2134037"/>
    <lineage>
        <taxon>Bacteria</taxon>
        <taxon>Bacillati</taxon>
        <taxon>Bacillota</taxon>
        <taxon>Bacilli</taxon>
        <taxon>Bacillales</taxon>
        <taxon>Caryophanaceae</taxon>
        <taxon>Bhargavaea</taxon>
    </lineage>
</organism>
<evidence type="ECO:0000256" key="1">
    <source>
        <dbReference type="SAM" id="Phobius"/>
    </source>
</evidence>
<sequence length="71" mass="7652">MTQYKECINLFLGAILAGYALLGLFLIVPAVLGGLGPLLTLLVIILVVLIVLFALAIIFKALAKLFKFGKY</sequence>
<feature type="transmembrane region" description="Helical" evidence="1">
    <location>
        <begin position="38"/>
        <end position="63"/>
    </location>
</feature>
<gene>
    <name evidence="2" type="ORF">ACFQQH_16355</name>
</gene>
<dbReference type="RefSeq" id="WP_157293533.1">
    <property type="nucleotide sequence ID" value="NZ_JBHTCT010000038.1"/>
</dbReference>
<protein>
    <submittedName>
        <fullName evidence="2">Uncharacterized protein</fullName>
    </submittedName>
</protein>
<dbReference type="Proteomes" id="UP001596483">
    <property type="component" value="Unassembled WGS sequence"/>
</dbReference>
<keyword evidence="1" id="KW-0812">Transmembrane</keyword>
<keyword evidence="3" id="KW-1185">Reference proteome</keyword>
<dbReference type="EMBL" id="JBHTCT010000038">
    <property type="protein sequence ID" value="MFC7366705.1"/>
    <property type="molecule type" value="Genomic_DNA"/>
</dbReference>
<evidence type="ECO:0000313" key="2">
    <source>
        <dbReference type="EMBL" id="MFC7366705.1"/>
    </source>
</evidence>
<keyword evidence="1" id="KW-0472">Membrane</keyword>
<feature type="transmembrane region" description="Helical" evidence="1">
    <location>
        <begin position="7"/>
        <end position="32"/>
    </location>
</feature>
<evidence type="ECO:0000313" key="3">
    <source>
        <dbReference type="Proteomes" id="UP001596483"/>
    </source>
</evidence>
<comment type="caution">
    <text evidence="2">The sequence shown here is derived from an EMBL/GenBank/DDBJ whole genome shotgun (WGS) entry which is preliminary data.</text>
</comment>
<proteinExistence type="predicted"/>
<name>A0ABW2NLL9_9BACL</name>
<accession>A0ABW2NLL9</accession>